<dbReference type="AlphaFoldDB" id="F1YNU9"/>
<dbReference type="EMBL" id="AEUD01000020">
    <property type="protein sequence ID" value="EGD53568.1"/>
    <property type="molecule type" value="Genomic_DNA"/>
</dbReference>
<feature type="domain" description="Acyl-CoA dehydrogenase/oxidase N-terminal" evidence="8">
    <location>
        <begin position="11"/>
        <end position="100"/>
    </location>
</feature>
<evidence type="ECO:0000256" key="4">
    <source>
        <dbReference type="ARBA" id="ARBA00022827"/>
    </source>
</evidence>
<evidence type="ECO:0000313" key="10">
    <source>
        <dbReference type="Proteomes" id="UP000035065"/>
    </source>
</evidence>
<protein>
    <recommendedName>
        <fullName evidence="11">Acyl-CoA dehydrogenase</fullName>
    </recommendedName>
</protein>
<dbReference type="InterPro" id="IPR046373">
    <property type="entry name" value="Acyl-CoA_Oxase/DH_mid-dom_sf"/>
</dbReference>
<dbReference type="OrthoDB" id="2431337at2"/>
<evidence type="ECO:0008006" key="11">
    <source>
        <dbReference type="Google" id="ProtNLM"/>
    </source>
</evidence>
<dbReference type="InterPro" id="IPR037069">
    <property type="entry name" value="AcylCoA_DH/ox_N_sf"/>
</dbReference>
<comment type="similarity">
    <text evidence="2">Belongs to the acyl-CoA dehydrogenase family.</text>
</comment>
<dbReference type="eggNOG" id="COG1960">
    <property type="taxonomic scope" value="Bacteria"/>
</dbReference>
<gene>
    <name evidence="9" type="ORF">SCNU_17992</name>
</gene>
<sequence length="728" mass="75468">MSAPTVGLDADTRALADSVRGLAARVAPLAATRESLDDYGRGESGRPFAALVDAGLHRIHLPERFGGDGAGLTEAAVVVEQLAHALVPGPLAHSITASAAVAACPVSPAADALLASFAAGATGVLLTDHRFEVRFDDRGAVVTGVSEAFTGVPGAHHVLVTASDGDRDHLVPLSPATEGVRIEAIDGTDLTVGTGIVHADEVRVPIRDLVVADRGAVELVRSTLAAAQAAGVAQWCLSATVDYIDTRKQFGRAVGSFQAVAHKAAMLLVDTELLRTAAGAGAGAADESAEQQRLAALSAGHAVAALAAEIPMEATLLHGAIGFTWEYDLHLYWRKAIAIAADLGPTDGWARRLGEAARRAERSHRLAGPDDESALRASLAGPLDAARAALTAGDHDRVRRILADAGVVAPHYPPPFGLAATPRQQDAIAQELSARGIAAPDLVIGEWILPTIIDYGSEAQRDRFLPPSLLGRLVWCQLFSEPEAGSDLASLRTTATKADGGWVLRGQKVWTSNAHLADWGACLARSDASAAKHEGISYFLVDLRSPGVRIRPLRQATGRAEFNEVFLDEVFVPDDCLVGAPGQGWTLATATLGYERTAMGRSMGHGSAAALRAAVEDGSVPAAEPVIAALGRLAGRELLLAGLGMRTALGDATGADMRAGASVRKVYGAIAQRDGSLDTLAVVGRHANVAAAGYAIDHLGLPAVLTGGGTIEIQLNVIARRLLRLPGK</sequence>
<dbReference type="GO" id="GO:0016627">
    <property type="term" value="F:oxidoreductase activity, acting on the CH-CH group of donors"/>
    <property type="evidence" value="ECO:0007669"/>
    <property type="project" value="InterPro"/>
</dbReference>
<dbReference type="InterPro" id="IPR006091">
    <property type="entry name" value="Acyl-CoA_Oxase/DH_mid-dom"/>
</dbReference>
<reference evidence="9 10" key="1">
    <citation type="journal article" date="2011" name="J. Bacteriol.">
        <title>Draft Genome Sequence of Gordonia neofelifaecis NRRL B-59395, a Cholesterol-Degrading Actinomycete.</title>
        <authorList>
            <person name="Ge F."/>
            <person name="Li W."/>
            <person name="Chen G."/>
            <person name="Liu Y."/>
            <person name="Zhang G."/>
            <person name="Yong B."/>
            <person name="Wang Q."/>
            <person name="Wang N."/>
            <person name="Huang Z."/>
            <person name="Li W."/>
            <person name="Wang J."/>
            <person name="Wu C."/>
            <person name="Xie Q."/>
            <person name="Liu G."/>
        </authorList>
    </citation>
    <scope>NUCLEOTIDE SEQUENCE [LARGE SCALE GENOMIC DNA]</scope>
    <source>
        <strain evidence="9 10">NRRL B-59395</strain>
    </source>
</reference>
<dbReference type="InterPro" id="IPR009100">
    <property type="entry name" value="AcylCoA_DH/oxidase_NM_dom_sf"/>
</dbReference>
<dbReference type="PANTHER" id="PTHR43292:SF4">
    <property type="entry name" value="ACYL-COA DEHYDROGENASE FADE34"/>
    <property type="match status" value="1"/>
</dbReference>
<keyword evidence="10" id="KW-1185">Reference proteome</keyword>
<evidence type="ECO:0000256" key="3">
    <source>
        <dbReference type="ARBA" id="ARBA00022630"/>
    </source>
</evidence>
<dbReference type="InterPro" id="IPR013786">
    <property type="entry name" value="AcylCoA_DH/ox_N"/>
</dbReference>
<proteinExistence type="inferred from homology"/>
<dbReference type="InterPro" id="IPR009075">
    <property type="entry name" value="AcylCo_DH/oxidase_C"/>
</dbReference>
<dbReference type="GO" id="GO:0005886">
    <property type="term" value="C:plasma membrane"/>
    <property type="evidence" value="ECO:0007669"/>
    <property type="project" value="TreeGrafter"/>
</dbReference>
<dbReference type="GO" id="GO:0050660">
    <property type="term" value="F:flavin adenine dinucleotide binding"/>
    <property type="evidence" value="ECO:0007669"/>
    <property type="project" value="InterPro"/>
</dbReference>
<evidence type="ECO:0000313" key="9">
    <source>
        <dbReference type="EMBL" id="EGD53568.1"/>
    </source>
</evidence>
<name>F1YNU9_9ACTN</name>
<dbReference type="FunFam" id="2.40.110.10:FF:000011">
    <property type="entry name" value="Acyl-CoA dehydrogenase FadE34"/>
    <property type="match status" value="1"/>
</dbReference>
<dbReference type="PANTHER" id="PTHR43292">
    <property type="entry name" value="ACYL-COA DEHYDROGENASE"/>
    <property type="match status" value="1"/>
</dbReference>
<keyword evidence="5" id="KW-0560">Oxidoreductase</keyword>
<dbReference type="STRING" id="644548.SCNU_17992"/>
<evidence type="ECO:0000256" key="5">
    <source>
        <dbReference type="ARBA" id="ARBA00023002"/>
    </source>
</evidence>
<dbReference type="Pfam" id="PF02770">
    <property type="entry name" value="Acyl-CoA_dh_M"/>
    <property type="match status" value="1"/>
</dbReference>
<dbReference type="InterPro" id="IPR052161">
    <property type="entry name" value="Mycobact_Acyl-CoA_DH"/>
</dbReference>
<organism evidence="9 10">
    <name type="scientific">Gordonia neofelifaecis NRRL B-59395</name>
    <dbReference type="NCBI Taxonomy" id="644548"/>
    <lineage>
        <taxon>Bacteria</taxon>
        <taxon>Bacillati</taxon>
        <taxon>Actinomycetota</taxon>
        <taxon>Actinomycetes</taxon>
        <taxon>Mycobacteriales</taxon>
        <taxon>Gordoniaceae</taxon>
        <taxon>Gordonia</taxon>
    </lineage>
</organism>
<evidence type="ECO:0000256" key="1">
    <source>
        <dbReference type="ARBA" id="ARBA00001974"/>
    </source>
</evidence>
<dbReference type="Gene3D" id="1.10.540.10">
    <property type="entry name" value="Acyl-CoA dehydrogenase/oxidase, N-terminal domain"/>
    <property type="match status" value="2"/>
</dbReference>
<comment type="caution">
    <text evidence="9">The sequence shown here is derived from an EMBL/GenBank/DDBJ whole genome shotgun (WGS) entry which is preliminary data.</text>
</comment>
<dbReference type="Proteomes" id="UP000035065">
    <property type="component" value="Unassembled WGS sequence"/>
</dbReference>
<evidence type="ECO:0000259" key="6">
    <source>
        <dbReference type="Pfam" id="PF00441"/>
    </source>
</evidence>
<dbReference type="RefSeq" id="WP_009680791.1">
    <property type="nucleotide sequence ID" value="NZ_AEUD01000020.1"/>
</dbReference>
<dbReference type="Gene3D" id="1.20.140.10">
    <property type="entry name" value="Butyryl-CoA Dehydrogenase, subunit A, domain 3"/>
    <property type="match status" value="2"/>
</dbReference>
<dbReference type="InterPro" id="IPR036250">
    <property type="entry name" value="AcylCo_DH-like_C"/>
</dbReference>
<evidence type="ECO:0000256" key="2">
    <source>
        <dbReference type="ARBA" id="ARBA00009347"/>
    </source>
</evidence>
<evidence type="ECO:0000259" key="7">
    <source>
        <dbReference type="Pfam" id="PF02770"/>
    </source>
</evidence>
<dbReference type="Gene3D" id="2.40.110.10">
    <property type="entry name" value="Butyryl-CoA Dehydrogenase, subunit A, domain 2"/>
    <property type="match status" value="1"/>
</dbReference>
<keyword evidence="3" id="KW-0285">Flavoprotein</keyword>
<dbReference type="SUPFAM" id="SSF47203">
    <property type="entry name" value="Acyl-CoA dehydrogenase C-terminal domain-like"/>
    <property type="match status" value="2"/>
</dbReference>
<feature type="domain" description="Acyl-CoA oxidase/dehydrogenase middle" evidence="7">
    <location>
        <begin position="476"/>
        <end position="569"/>
    </location>
</feature>
<dbReference type="Pfam" id="PF02771">
    <property type="entry name" value="Acyl-CoA_dh_N"/>
    <property type="match status" value="2"/>
</dbReference>
<accession>F1YNU9</accession>
<feature type="domain" description="Acyl-CoA dehydrogenase/oxidase C-terminal" evidence="6">
    <location>
        <begin position="225"/>
        <end position="338"/>
    </location>
</feature>
<evidence type="ECO:0000259" key="8">
    <source>
        <dbReference type="Pfam" id="PF02771"/>
    </source>
</evidence>
<feature type="domain" description="Acyl-CoA dehydrogenase/oxidase N-terminal" evidence="8">
    <location>
        <begin position="397"/>
        <end position="469"/>
    </location>
</feature>
<comment type="cofactor">
    <cofactor evidence="1">
        <name>FAD</name>
        <dbReference type="ChEBI" id="CHEBI:57692"/>
    </cofactor>
</comment>
<dbReference type="SUPFAM" id="SSF56645">
    <property type="entry name" value="Acyl-CoA dehydrogenase NM domain-like"/>
    <property type="match status" value="2"/>
</dbReference>
<keyword evidence="4" id="KW-0274">FAD</keyword>
<dbReference type="Pfam" id="PF00441">
    <property type="entry name" value="Acyl-CoA_dh_1"/>
    <property type="match status" value="1"/>
</dbReference>